<protein>
    <submittedName>
        <fullName evidence="9">MgtC/SapB family protein</fullName>
    </submittedName>
</protein>
<dbReference type="InterPro" id="IPR003416">
    <property type="entry name" value="MgtC/SapB/SrpB/YhiD_fam"/>
</dbReference>
<dbReference type="PANTHER" id="PTHR33778:SF1">
    <property type="entry name" value="MAGNESIUM TRANSPORTER YHID-RELATED"/>
    <property type="match status" value="1"/>
</dbReference>
<keyword evidence="6 7" id="KW-0472">Membrane</keyword>
<evidence type="ECO:0000256" key="6">
    <source>
        <dbReference type="ARBA" id="ARBA00023136"/>
    </source>
</evidence>
<comment type="subcellular location">
    <subcellularLocation>
        <location evidence="1">Cell membrane</location>
        <topology evidence="1">Multi-pass membrane protein</topology>
    </subcellularLocation>
</comment>
<evidence type="ECO:0000256" key="5">
    <source>
        <dbReference type="ARBA" id="ARBA00022989"/>
    </source>
</evidence>
<sequence>MISLQTALIRLGLALVLGALVGLERERGERAAGLRTHTLVALGSCLTMLVSAFGFADILGTRAVELDPSRIAAQVVSGIGFLGAGTILLHKEVVKGLTTAAAVWVVAAIGLACGAGLLLEAIATTFLTIIVLTLLQPLRQHLLRNPGAVHTLRVKVSATEGTPLERIYDTCIRAGAKVENFEVQLIDDKQTLNIECATKGAFQLAQELITLRKDPAVESLSINLYSPKSANAPFPLFPESSNGEAQEGQ</sequence>
<dbReference type="InterPro" id="IPR049177">
    <property type="entry name" value="MgtC_SapB_SrpB_YhiD_N"/>
</dbReference>
<feature type="domain" description="MgtC/SapB/SrpB/YhiD N-terminal" evidence="8">
    <location>
        <begin position="11"/>
        <end position="140"/>
    </location>
</feature>
<keyword evidence="4 7" id="KW-0812">Transmembrane</keyword>
<evidence type="ECO:0000259" key="8">
    <source>
        <dbReference type="Pfam" id="PF02308"/>
    </source>
</evidence>
<keyword evidence="10" id="KW-1185">Reference proteome</keyword>
<evidence type="ECO:0000313" key="9">
    <source>
        <dbReference type="EMBL" id="QBD82503.1"/>
    </source>
</evidence>
<organism evidence="9 10">
    <name type="scientific">Ktedonosporobacter rubrisoli</name>
    <dbReference type="NCBI Taxonomy" id="2509675"/>
    <lineage>
        <taxon>Bacteria</taxon>
        <taxon>Bacillati</taxon>
        <taxon>Chloroflexota</taxon>
        <taxon>Ktedonobacteria</taxon>
        <taxon>Ktedonobacterales</taxon>
        <taxon>Ktedonosporobacteraceae</taxon>
        <taxon>Ktedonosporobacter</taxon>
    </lineage>
</organism>
<evidence type="ECO:0000256" key="7">
    <source>
        <dbReference type="SAM" id="Phobius"/>
    </source>
</evidence>
<feature type="transmembrane region" description="Helical" evidence="7">
    <location>
        <begin position="102"/>
        <end position="135"/>
    </location>
</feature>
<dbReference type="Pfam" id="PF02308">
    <property type="entry name" value="MgtC"/>
    <property type="match status" value="1"/>
</dbReference>
<dbReference type="RefSeq" id="WP_129893572.1">
    <property type="nucleotide sequence ID" value="NZ_CP035758.1"/>
</dbReference>
<keyword evidence="3" id="KW-1003">Cell membrane</keyword>
<name>A0A4P6K3L5_KTERU</name>
<evidence type="ECO:0000256" key="2">
    <source>
        <dbReference type="ARBA" id="ARBA00009298"/>
    </source>
</evidence>
<reference evidence="9 10" key="1">
    <citation type="submission" date="2019-01" db="EMBL/GenBank/DDBJ databases">
        <title>Ktedonosporobacter rubrisoli SCAWS-G2.</title>
        <authorList>
            <person name="Huang Y."/>
            <person name="Yan B."/>
        </authorList>
    </citation>
    <scope>NUCLEOTIDE SEQUENCE [LARGE SCALE GENOMIC DNA]</scope>
    <source>
        <strain evidence="9 10">SCAWS-G2</strain>
    </source>
</reference>
<feature type="transmembrane region" description="Helical" evidence="7">
    <location>
        <begin position="71"/>
        <end position="90"/>
    </location>
</feature>
<feature type="transmembrane region" description="Helical" evidence="7">
    <location>
        <begin position="38"/>
        <end position="59"/>
    </location>
</feature>
<keyword evidence="5 7" id="KW-1133">Transmembrane helix</keyword>
<dbReference type="Proteomes" id="UP000290365">
    <property type="component" value="Chromosome"/>
</dbReference>
<proteinExistence type="inferred from homology"/>
<dbReference type="EMBL" id="CP035758">
    <property type="protein sequence ID" value="QBD82503.1"/>
    <property type="molecule type" value="Genomic_DNA"/>
</dbReference>
<dbReference type="KEGG" id="kbs:EPA93_43645"/>
<evidence type="ECO:0000256" key="3">
    <source>
        <dbReference type="ARBA" id="ARBA00022475"/>
    </source>
</evidence>
<gene>
    <name evidence="9" type="ORF">EPA93_43645</name>
</gene>
<dbReference type="PRINTS" id="PR01837">
    <property type="entry name" value="MGTCSAPBPROT"/>
</dbReference>
<evidence type="ECO:0000256" key="1">
    <source>
        <dbReference type="ARBA" id="ARBA00004651"/>
    </source>
</evidence>
<dbReference type="PANTHER" id="PTHR33778">
    <property type="entry name" value="PROTEIN MGTC"/>
    <property type="match status" value="1"/>
</dbReference>
<evidence type="ECO:0000256" key="4">
    <source>
        <dbReference type="ARBA" id="ARBA00022692"/>
    </source>
</evidence>
<evidence type="ECO:0000313" key="10">
    <source>
        <dbReference type="Proteomes" id="UP000290365"/>
    </source>
</evidence>
<comment type="similarity">
    <text evidence="2">Belongs to the MgtC/SapB family.</text>
</comment>
<dbReference type="AlphaFoldDB" id="A0A4P6K3L5"/>
<dbReference type="OrthoDB" id="9811198at2"/>
<accession>A0A4P6K3L5</accession>
<dbReference type="GO" id="GO:0005886">
    <property type="term" value="C:plasma membrane"/>
    <property type="evidence" value="ECO:0007669"/>
    <property type="project" value="UniProtKB-SubCell"/>
</dbReference>